<dbReference type="PANTHER" id="PTHR43861">
    <property type="entry name" value="TRANS-ACONITATE 2-METHYLTRANSFERASE-RELATED"/>
    <property type="match status" value="1"/>
</dbReference>
<dbReference type="Pfam" id="PF13649">
    <property type="entry name" value="Methyltransf_25"/>
    <property type="match status" value="1"/>
</dbReference>
<comment type="caution">
    <text evidence="4">The sequence shown here is derived from an EMBL/GenBank/DDBJ whole genome shotgun (WGS) entry which is preliminary data.</text>
</comment>
<dbReference type="InterPro" id="IPR041698">
    <property type="entry name" value="Methyltransf_25"/>
</dbReference>
<dbReference type="GO" id="GO:0032259">
    <property type="term" value="P:methylation"/>
    <property type="evidence" value="ECO:0007669"/>
    <property type="project" value="UniProtKB-KW"/>
</dbReference>
<reference evidence="4 5" key="1">
    <citation type="submission" date="2017-10" db="EMBL/GenBank/DDBJ databases">
        <title>Bacillus sp. nov., a halophilic bacterium isolated from a Keqin Lake.</title>
        <authorList>
            <person name="Wang H."/>
        </authorList>
    </citation>
    <scope>NUCLEOTIDE SEQUENCE [LARGE SCALE GENOMIC DNA]</scope>
    <source>
        <strain evidence="4 5">KQ-12</strain>
    </source>
</reference>
<protein>
    <recommendedName>
        <fullName evidence="3">Methyltransferase domain-containing protein</fullName>
    </recommendedName>
</protein>
<evidence type="ECO:0000313" key="4">
    <source>
        <dbReference type="EMBL" id="PYZ91999.1"/>
    </source>
</evidence>
<dbReference type="PANTHER" id="PTHR43861:SF1">
    <property type="entry name" value="TRANS-ACONITATE 2-METHYLTRANSFERASE"/>
    <property type="match status" value="1"/>
</dbReference>
<dbReference type="Gene3D" id="2.20.25.110">
    <property type="entry name" value="S-adenosyl-L-methionine-dependent methyltransferases"/>
    <property type="match status" value="1"/>
</dbReference>
<evidence type="ECO:0000256" key="2">
    <source>
        <dbReference type="ARBA" id="ARBA00022679"/>
    </source>
</evidence>
<keyword evidence="5" id="KW-1185">Reference proteome</keyword>
<evidence type="ECO:0000259" key="3">
    <source>
        <dbReference type="Pfam" id="PF13649"/>
    </source>
</evidence>
<gene>
    <name evidence="4" type="ORF">CR194_17535</name>
</gene>
<accession>A0A323T988</accession>
<dbReference type="AlphaFoldDB" id="A0A323T988"/>
<proteinExistence type="predicted"/>
<keyword evidence="1" id="KW-0489">Methyltransferase</keyword>
<dbReference type="Gene3D" id="3.40.50.150">
    <property type="entry name" value="Vaccinia Virus protein VP39"/>
    <property type="match status" value="1"/>
</dbReference>
<evidence type="ECO:0000313" key="5">
    <source>
        <dbReference type="Proteomes" id="UP000248214"/>
    </source>
</evidence>
<evidence type="ECO:0000256" key="1">
    <source>
        <dbReference type="ARBA" id="ARBA00022603"/>
    </source>
</evidence>
<name>A0A323T988_9BACI</name>
<sequence>MEFYTMLSKYYDDIFSTKEKAVTCIQEEIPLHREARLLDLAAGTGNEALYLGAAGYDVTATDLNPVMVEAMKKKAKNQSVHVTVKSQDMTQLNQSNFNKMDGIYCIGNSFAHLQNLDEMLQVFEGAYQLLKPGGTFIIQIVNYDRIYAQKITALPIIKNKEKRLDFQRHYQLKGNDLLFQMRLTVEGDDGKKETYDNETTLFPLKRAQFETLAQESPFHSWNVYGDFSRNTFSNKSPALVGILTKA</sequence>
<feature type="domain" description="Methyltransferase" evidence="3">
    <location>
        <begin position="38"/>
        <end position="134"/>
    </location>
</feature>
<dbReference type="GO" id="GO:0008168">
    <property type="term" value="F:methyltransferase activity"/>
    <property type="evidence" value="ECO:0007669"/>
    <property type="project" value="UniProtKB-KW"/>
</dbReference>
<dbReference type="SUPFAM" id="SSF53335">
    <property type="entry name" value="S-adenosyl-L-methionine-dependent methyltransferases"/>
    <property type="match status" value="1"/>
</dbReference>
<dbReference type="EMBL" id="PDOD01000005">
    <property type="protein sequence ID" value="PYZ91999.1"/>
    <property type="molecule type" value="Genomic_DNA"/>
</dbReference>
<keyword evidence="2" id="KW-0808">Transferase</keyword>
<dbReference type="InterPro" id="IPR029063">
    <property type="entry name" value="SAM-dependent_MTases_sf"/>
</dbReference>
<dbReference type="CDD" id="cd02440">
    <property type="entry name" value="AdoMet_MTases"/>
    <property type="match status" value="1"/>
</dbReference>
<dbReference type="Proteomes" id="UP000248214">
    <property type="component" value="Unassembled WGS sequence"/>
</dbReference>
<organism evidence="4 5">
    <name type="scientific">Salipaludibacillus keqinensis</name>
    <dbReference type="NCBI Taxonomy" id="2045207"/>
    <lineage>
        <taxon>Bacteria</taxon>
        <taxon>Bacillati</taxon>
        <taxon>Bacillota</taxon>
        <taxon>Bacilli</taxon>
        <taxon>Bacillales</taxon>
        <taxon>Bacillaceae</taxon>
    </lineage>
</organism>